<feature type="transmembrane region" description="Helical" evidence="8">
    <location>
        <begin position="25"/>
        <end position="45"/>
    </location>
</feature>
<sequence length="532" mass="57498">MHQGFGRVVERALRLLGCHTLRRQFLLSYVLMLVLATASSLALYLSMAINPQSIDIAGRQRMLSQRMAKEAMLVAAGIEQRSTLDTTMELFARSHRDLLDGNAALGMKPLADSDIVARMQRVGELWRQYRRQLERYAERAGADLPALQAQSQSLLSEMNAVVGLMTEASSGALRRNLLIANGCILATLVLVVLGGSFGIRPMMQNLARLERHLMAVGGGDFRHRFEVAYNDNEIGRTFTAFNAMSDQIGDLVRQVRQAADNTGEHTARVAQVGADVEQGVSRQYGEIDQVAAAMTEMATTVQQVAANAGQAAEAARCADEEARSSSSIVNQSVTQVDRVSLSLDESAENLRLLEQETLEVGKVLAVINGVAEQTNLLALNAAIEAARAGEYGRGFAVVADEVRSLAMRSQASTREIRQIIERLQSQAQRAVRSMEQSSGQARESVASAQAAQGALKRIVAAVDTISSMSLQIATAAEQQSQVAADIDQRIVSIADVAGHTRSDSETVVRATEQIHAEVGRLGKALDRFQVAG</sequence>
<evidence type="ECO:0000256" key="1">
    <source>
        <dbReference type="ARBA" id="ARBA00004141"/>
    </source>
</evidence>
<keyword evidence="3 8" id="KW-1133">Transmembrane helix</keyword>
<reference evidence="11 12" key="1">
    <citation type="journal article" date="2014" name="Int. J. Syst. Evol. Microbiol.">
        <title>Complete genome sequence of Corynebacterium casei LMG S-19264T (=DSM 44701T), isolated from a smear-ripened cheese.</title>
        <authorList>
            <consortium name="US DOE Joint Genome Institute (JGI-PGF)"/>
            <person name="Walter F."/>
            <person name="Albersmeier A."/>
            <person name="Kalinowski J."/>
            <person name="Ruckert C."/>
        </authorList>
    </citation>
    <scope>NUCLEOTIDE SEQUENCE [LARGE SCALE GENOMIC DNA]</scope>
    <source>
        <strain evidence="11 12">CGMCC 1.7286</strain>
    </source>
</reference>
<dbReference type="EMBL" id="BMLT01000002">
    <property type="protein sequence ID" value="GGO78228.1"/>
    <property type="molecule type" value="Genomic_DNA"/>
</dbReference>
<evidence type="ECO:0000259" key="10">
    <source>
        <dbReference type="PROSITE" id="PS50885"/>
    </source>
</evidence>
<dbReference type="CDD" id="cd06225">
    <property type="entry name" value="HAMP"/>
    <property type="match status" value="1"/>
</dbReference>
<keyword evidence="12" id="KW-1185">Reference proteome</keyword>
<evidence type="ECO:0000259" key="9">
    <source>
        <dbReference type="PROSITE" id="PS50111"/>
    </source>
</evidence>
<dbReference type="Pfam" id="PF13675">
    <property type="entry name" value="PilJ"/>
    <property type="match status" value="1"/>
</dbReference>
<evidence type="ECO:0000313" key="11">
    <source>
        <dbReference type="EMBL" id="GGO78228.1"/>
    </source>
</evidence>
<dbReference type="PANTHER" id="PTHR32089">
    <property type="entry name" value="METHYL-ACCEPTING CHEMOTAXIS PROTEIN MCPB"/>
    <property type="match status" value="1"/>
</dbReference>
<dbReference type="CDD" id="cd11386">
    <property type="entry name" value="MCP_signal"/>
    <property type="match status" value="1"/>
</dbReference>
<organism evidence="11 12">
    <name type="scientific">Marinobacterium nitratireducens</name>
    <dbReference type="NCBI Taxonomy" id="518897"/>
    <lineage>
        <taxon>Bacteria</taxon>
        <taxon>Pseudomonadati</taxon>
        <taxon>Pseudomonadota</taxon>
        <taxon>Gammaproteobacteria</taxon>
        <taxon>Oceanospirillales</taxon>
        <taxon>Oceanospirillaceae</taxon>
        <taxon>Marinobacterium</taxon>
    </lineage>
</organism>
<dbReference type="SMART" id="SM00304">
    <property type="entry name" value="HAMP"/>
    <property type="match status" value="1"/>
</dbReference>
<gene>
    <name evidence="11" type="ORF">GCM10011348_09640</name>
</gene>
<dbReference type="GO" id="GO:0016020">
    <property type="term" value="C:membrane"/>
    <property type="evidence" value="ECO:0007669"/>
    <property type="project" value="UniProtKB-SubCell"/>
</dbReference>
<evidence type="ECO:0000256" key="5">
    <source>
        <dbReference type="ARBA" id="ARBA00023224"/>
    </source>
</evidence>
<proteinExistence type="inferred from homology"/>
<dbReference type="SUPFAM" id="SSF58104">
    <property type="entry name" value="Methyl-accepting chemotaxis protein (MCP) signaling domain"/>
    <property type="match status" value="1"/>
</dbReference>
<dbReference type="GO" id="GO:0006935">
    <property type="term" value="P:chemotaxis"/>
    <property type="evidence" value="ECO:0007669"/>
    <property type="project" value="InterPro"/>
</dbReference>
<comment type="subcellular location">
    <subcellularLocation>
        <location evidence="1">Membrane</location>
        <topology evidence="1">Multi-pass membrane protein</topology>
    </subcellularLocation>
</comment>
<feature type="domain" description="HAMP" evidence="10">
    <location>
        <begin position="200"/>
        <end position="253"/>
    </location>
</feature>
<dbReference type="InterPro" id="IPR029095">
    <property type="entry name" value="NarX-like_N"/>
</dbReference>
<keyword evidence="2 8" id="KW-0812">Transmembrane</keyword>
<feature type="transmembrane region" description="Helical" evidence="8">
    <location>
        <begin position="177"/>
        <end position="199"/>
    </location>
</feature>
<dbReference type="InterPro" id="IPR003660">
    <property type="entry name" value="HAMP_dom"/>
</dbReference>
<dbReference type="InterPro" id="IPR004089">
    <property type="entry name" value="MCPsignal_dom"/>
</dbReference>
<feature type="domain" description="Methyl-accepting transducer" evidence="9">
    <location>
        <begin position="258"/>
        <end position="494"/>
    </location>
</feature>
<dbReference type="PANTHER" id="PTHR32089:SF119">
    <property type="entry name" value="METHYL-ACCEPTING CHEMOTAXIS PROTEIN CTPL"/>
    <property type="match status" value="1"/>
</dbReference>
<comment type="similarity">
    <text evidence="6">Belongs to the methyl-accepting chemotaxis (MCP) protein family.</text>
</comment>
<dbReference type="Proteomes" id="UP000599578">
    <property type="component" value="Unassembled WGS sequence"/>
</dbReference>
<dbReference type="GO" id="GO:0007165">
    <property type="term" value="P:signal transduction"/>
    <property type="evidence" value="ECO:0007669"/>
    <property type="project" value="UniProtKB-KW"/>
</dbReference>
<protein>
    <submittedName>
        <fullName evidence="11">Chemotaxis transducer</fullName>
    </submittedName>
</protein>
<dbReference type="Gene3D" id="1.10.287.950">
    <property type="entry name" value="Methyl-accepting chemotaxis protein"/>
    <property type="match status" value="1"/>
</dbReference>
<evidence type="ECO:0000256" key="3">
    <source>
        <dbReference type="ARBA" id="ARBA00022989"/>
    </source>
</evidence>
<dbReference type="InterPro" id="IPR004090">
    <property type="entry name" value="Chemotax_Me-accpt_rcpt"/>
</dbReference>
<dbReference type="PROSITE" id="PS50111">
    <property type="entry name" value="CHEMOTAXIS_TRANSDUC_2"/>
    <property type="match status" value="1"/>
</dbReference>
<comment type="caution">
    <text evidence="11">The sequence shown here is derived from an EMBL/GenBank/DDBJ whole genome shotgun (WGS) entry which is preliminary data.</text>
</comment>
<evidence type="ECO:0000256" key="2">
    <source>
        <dbReference type="ARBA" id="ARBA00022692"/>
    </source>
</evidence>
<dbReference type="SMART" id="SM00283">
    <property type="entry name" value="MA"/>
    <property type="match status" value="1"/>
</dbReference>
<dbReference type="FunFam" id="1.10.287.950:FF:000001">
    <property type="entry name" value="Methyl-accepting chemotaxis sensory transducer"/>
    <property type="match status" value="1"/>
</dbReference>
<keyword evidence="5 7" id="KW-0807">Transducer</keyword>
<dbReference type="GO" id="GO:0004888">
    <property type="term" value="F:transmembrane signaling receptor activity"/>
    <property type="evidence" value="ECO:0007669"/>
    <property type="project" value="InterPro"/>
</dbReference>
<dbReference type="PRINTS" id="PR00260">
    <property type="entry name" value="CHEMTRNSDUCR"/>
</dbReference>
<dbReference type="Pfam" id="PF00015">
    <property type="entry name" value="MCPsignal"/>
    <property type="match status" value="1"/>
</dbReference>
<evidence type="ECO:0000313" key="12">
    <source>
        <dbReference type="Proteomes" id="UP000599578"/>
    </source>
</evidence>
<dbReference type="AlphaFoldDB" id="A0A917Z8U9"/>
<dbReference type="Pfam" id="PF00672">
    <property type="entry name" value="HAMP"/>
    <property type="match status" value="1"/>
</dbReference>
<keyword evidence="4 8" id="KW-0472">Membrane</keyword>
<dbReference type="RefSeq" id="WP_188858901.1">
    <property type="nucleotide sequence ID" value="NZ_BMLT01000002.1"/>
</dbReference>
<evidence type="ECO:0000256" key="4">
    <source>
        <dbReference type="ARBA" id="ARBA00023136"/>
    </source>
</evidence>
<dbReference type="PROSITE" id="PS50885">
    <property type="entry name" value="HAMP"/>
    <property type="match status" value="1"/>
</dbReference>
<evidence type="ECO:0000256" key="6">
    <source>
        <dbReference type="ARBA" id="ARBA00029447"/>
    </source>
</evidence>
<evidence type="ECO:0000256" key="8">
    <source>
        <dbReference type="SAM" id="Phobius"/>
    </source>
</evidence>
<accession>A0A917Z8U9</accession>
<name>A0A917Z8U9_9GAMM</name>
<evidence type="ECO:0000256" key="7">
    <source>
        <dbReference type="PROSITE-ProRule" id="PRU00284"/>
    </source>
</evidence>